<dbReference type="PANTHER" id="PTHR34183">
    <property type="entry name" value="ENDOLYTIC PEPTIDOGLYCAN TRANSGLYCOSYLASE RLPA"/>
    <property type="match status" value="1"/>
</dbReference>
<accession>A0A1I2D751</accession>
<feature type="compositionally biased region" description="Basic and acidic residues" evidence="6">
    <location>
        <begin position="140"/>
        <end position="152"/>
    </location>
</feature>
<dbReference type="EC" id="4.2.2.-" evidence="4"/>
<gene>
    <name evidence="4" type="primary">rlpA</name>
    <name evidence="9" type="ORF">SAMN04488541_100675</name>
</gene>
<evidence type="ECO:0000256" key="3">
    <source>
        <dbReference type="ARBA" id="ARBA00023316"/>
    </source>
</evidence>
<evidence type="ECO:0000313" key="10">
    <source>
        <dbReference type="Proteomes" id="UP000199513"/>
    </source>
</evidence>
<dbReference type="InterPro" id="IPR009009">
    <property type="entry name" value="RlpA-like_DPBB"/>
</dbReference>
<dbReference type="CDD" id="cd22268">
    <property type="entry name" value="DPBB_RlpA-like"/>
    <property type="match status" value="1"/>
</dbReference>
<dbReference type="GO" id="GO:0071555">
    <property type="term" value="P:cell wall organization"/>
    <property type="evidence" value="ECO:0007669"/>
    <property type="project" value="UniProtKB-KW"/>
</dbReference>
<dbReference type="RefSeq" id="WP_091541020.1">
    <property type="nucleotide sequence ID" value="NZ_FONY01000006.1"/>
</dbReference>
<dbReference type="InterPro" id="IPR007730">
    <property type="entry name" value="SPOR-like_dom"/>
</dbReference>
<dbReference type="GO" id="GO:0000270">
    <property type="term" value="P:peptidoglycan metabolic process"/>
    <property type="evidence" value="ECO:0007669"/>
    <property type="project" value="UniProtKB-UniRule"/>
</dbReference>
<keyword evidence="9" id="KW-0449">Lipoprotein</keyword>
<dbReference type="GO" id="GO:0008932">
    <property type="term" value="F:lytic endotransglycosylase activity"/>
    <property type="evidence" value="ECO:0007669"/>
    <property type="project" value="UniProtKB-UniRule"/>
</dbReference>
<dbReference type="GO" id="GO:0042834">
    <property type="term" value="F:peptidoglycan binding"/>
    <property type="evidence" value="ECO:0007669"/>
    <property type="project" value="InterPro"/>
</dbReference>
<keyword evidence="1 4" id="KW-0732">Signal</keyword>
<dbReference type="STRING" id="1003.SAMN04488541_100675"/>
<feature type="compositionally biased region" description="Basic and acidic residues" evidence="6">
    <location>
        <begin position="171"/>
        <end position="192"/>
    </location>
</feature>
<dbReference type="AlphaFoldDB" id="A0A1I2D751"/>
<name>A0A1I2D751_9BACT</name>
<dbReference type="Pfam" id="PF03330">
    <property type="entry name" value="DPBB_1"/>
    <property type="match status" value="1"/>
</dbReference>
<feature type="compositionally biased region" description="Basic and acidic residues" evidence="6">
    <location>
        <begin position="220"/>
        <end position="238"/>
    </location>
</feature>
<dbReference type="InterPro" id="IPR034718">
    <property type="entry name" value="RlpA"/>
</dbReference>
<dbReference type="Proteomes" id="UP000199513">
    <property type="component" value="Unassembled WGS sequence"/>
</dbReference>
<reference evidence="10" key="1">
    <citation type="submission" date="2016-10" db="EMBL/GenBank/DDBJ databases">
        <authorList>
            <person name="Varghese N."/>
            <person name="Submissions S."/>
        </authorList>
    </citation>
    <scope>NUCLEOTIDE SEQUENCE [LARGE SCALE GENOMIC DNA]</scope>
    <source>
        <strain>GEY</strain>
        <strain evidence="10">DSM 9560</strain>
    </source>
</reference>
<dbReference type="Gene3D" id="2.40.40.10">
    <property type="entry name" value="RlpA-like domain"/>
    <property type="match status" value="1"/>
</dbReference>
<protein>
    <recommendedName>
        <fullName evidence="4">Probable endolytic peptidoglycan transglycosylase RlpA</fullName>
        <ecNumber evidence="4">4.2.2.-</ecNumber>
    </recommendedName>
</protein>
<dbReference type="InterPro" id="IPR036908">
    <property type="entry name" value="RlpA-like_sf"/>
</dbReference>
<keyword evidence="10" id="KW-1185">Reference proteome</keyword>
<dbReference type="PANTHER" id="PTHR34183:SF1">
    <property type="entry name" value="ENDOLYTIC PEPTIDOGLYCAN TRANSGLYCOSYLASE RLPA"/>
    <property type="match status" value="1"/>
</dbReference>
<dbReference type="Pfam" id="PF05036">
    <property type="entry name" value="SPOR"/>
    <property type="match status" value="1"/>
</dbReference>
<proteinExistence type="inferred from homology"/>
<feature type="domain" description="RlpA-like protein double-psi beta-barrel" evidence="7">
    <location>
        <begin position="33"/>
        <end position="121"/>
    </location>
</feature>
<sequence precursor="true">MIKKQTFIFLPLSFLFVSADNLDQPYNLVGYKQEGNASYYAEKFHGRKTASGEFYDMNELTAAHPRIRFNTKIKVTNLNNNKTVIVRINDRGPYTGGRIIDLSQAAAKKLDMIKAGVVPVKTEVIATAEQPILVKKEEKPVETVRKTEERQPSTKKKTKIGRLLDRVFNNKKQEPQKQEKPKQEESKKDTKPVEQQVPVQQEEKPVSSENNKNVSSNTSEKSKGGVLDKPEKQVKPKTNEEKFAGVSTYSIWGTVKYPNGFGVQIGSFTVLDIALEKAKGVYEKGYNDVFIQTGWAGERRVYRILVGEGSSETVATLIPKLRASGYAGGFVKQHY</sequence>
<evidence type="ECO:0000256" key="1">
    <source>
        <dbReference type="ARBA" id="ARBA00022729"/>
    </source>
</evidence>
<dbReference type="InterPro" id="IPR012997">
    <property type="entry name" value="RplA"/>
</dbReference>
<feature type="domain" description="SPOR" evidence="8">
    <location>
        <begin position="258"/>
        <end position="332"/>
    </location>
</feature>
<evidence type="ECO:0000256" key="2">
    <source>
        <dbReference type="ARBA" id="ARBA00023239"/>
    </source>
</evidence>
<dbReference type="NCBIfam" id="TIGR00413">
    <property type="entry name" value="rlpA"/>
    <property type="match status" value="1"/>
</dbReference>
<feature type="compositionally biased region" description="Low complexity" evidence="6">
    <location>
        <begin position="207"/>
        <end position="219"/>
    </location>
</feature>
<keyword evidence="3 4" id="KW-0961">Cell wall biogenesis/degradation</keyword>
<evidence type="ECO:0000259" key="7">
    <source>
        <dbReference type="Pfam" id="PF03330"/>
    </source>
</evidence>
<evidence type="ECO:0000256" key="4">
    <source>
        <dbReference type="HAMAP-Rule" id="MF_02071"/>
    </source>
</evidence>
<dbReference type="EMBL" id="FONY01000006">
    <property type="protein sequence ID" value="SFE75780.1"/>
    <property type="molecule type" value="Genomic_DNA"/>
</dbReference>
<evidence type="ECO:0000256" key="5">
    <source>
        <dbReference type="RuleBase" id="RU003495"/>
    </source>
</evidence>
<feature type="region of interest" description="Disordered" evidence="6">
    <location>
        <begin position="140"/>
        <end position="238"/>
    </location>
</feature>
<feature type="chain" id="PRO_5011801117" description="Probable endolytic peptidoglycan transglycosylase RlpA" evidence="4">
    <location>
        <begin position="20"/>
        <end position="335"/>
    </location>
</feature>
<dbReference type="SUPFAM" id="SSF50685">
    <property type="entry name" value="Barwin-like endoglucanases"/>
    <property type="match status" value="1"/>
</dbReference>
<organism evidence="9 10">
    <name type="scientific">Thermoflexibacter ruber</name>
    <dbReference type="NCBI Taxonomy" id="1003"/>
    <lineage>
        <taxon>Bacteria</taxon>
        <taxon>Pseudomonadati</taxon>
        <taxon>Bacteroidota</taxon>
        <taxon>Cytophagia</taxon>
        <taxon>Cytophagales</taxon>
        <taxon>Thermoflexibacteraceae</taxon>
        <taxon>Thermoflexibacter</taxon>
    </lineage>
</organism>
<keyword evidence="2 4" id="KW-0456">Lyase</keyword>
<evidence type="ECO:0000313" key="9">
    <source>
        <dbReference type="EMBL" id="SFE75780.1"/>
    </source>
</evidence>
<evidence type="ECO:0000256" key="6">
    <source>
        <dbReference type="SAM" id="MobiDB-lite"/>
    </source>
</evidence>
<feature type="signal peptide" evidence="4">
    <location>
        <begin position="1"/>
        <end position="19"/>
    </location>
</feature>
<comment type="similarity">
    <text evidence="4 5">Belongs to the RlpA family.</text>
</comment>
<dbReference type="HAMAP" id="MF_02071">
    <property type="entry name" value="RlpA"/>
    <property type="match status" value="1"/>
</dbReference>
<evidence type="ECO:0000259" key="8">
    <source>
        <dbReference type="Pfam" id="PF05036"/>
    </source>
</evidence>
<comment type="function">
    <text evidence="4">Lytic transglycosylase with a strong preference for naked glycan strands that lack stem peptides.</text>
</comment>